<dbReference type="FunFam" id="3.40.50.300:FF:000062">
    <property type="entry name" value="U5 small nuclear ribonucleoprotein helicase"/>
    <property type="match status" value="1"/>
</dbReference>
<dbReference type="EMBL" id="CP119958">
    <property type="protein sequence ID" value="WFD37719.1"/>
    <property type="molecule type" value="Genomic_DNA"/>
</dbReference>
<dbReference type="SUPFAM" id="SSF52540">
    <property type="entry name" value="P-loop containing nucleoside triphosphate hydrolases"/>
    <property type="match status" value="4"/>
</dbReference>
<dbReference type="SMART" id="SM00487">
    <property type="entry name" value="DEXDc"/>
    <property type="match status" value="1"/>
</dbReference>
<reference evidence="7" key="1">
    <citation type="submission" date="2023-03" db="EMBL/GenBank/DDBJ databases">
        <title>Mating type loci evolution in Malassezia.</title>
        <authorList>
            <person name="Coelho M.A."/>
        </authorList>
    </citation>
    <scope>NUCLEOTIDE SEQUENCE</scope>
    <source>
        <strain evidence="7">CBS 9431</strain>
    </source>
</reference>
<dbReference type="Gene3D" id="2.60.40.150">
    <property type="entry name" value="C2 domain"/>
    <property type="match status" value="1"/>
</dbReference>
<dbReference type="SMART" id="SM00490">
    <property type="entry name" value="HELICc"/>
    <property type="match status" value="1"/>
</dbReference>
<dbReference type="GO" id="GO:0005524">
    <property type="term" value="F:ATP binding"/>
    <property type="evidence" value="ECO:0007669"/>
    <property type="project" value="UniProtKB-KW"/>
</dbReference>
<dbReference type="PROSITE" id="PS51192">
    <property type="entry name" value="HELICASE_ATP_BIND_1"/>
    <property type="match status" value="2"/>
</dbReference>
<sequence>MEARQVHALVDGRLAPLPAPKYKAAESAPIEGHGAPPPAIWARLAARAPAAAPPPPSENGAAALLIRHMEGMYSDRATLERMLQGAVDALRVSDAERGAEQLAELVGFEHLELVTALLANREASALHVARELAQRASGVGSSHEPLNLAPAVEAEQYPNVFTSGEQSNVLTAGGSRFSLPVGTTRVHESFFEEVTIPPSRPLPFRTTERLVPLEEMDALCKGAFKSYKTLNRLQSAVYPVAYQSNENMLVCAPTGAGKTDVAMLSVLRCVSRFARVNGESIHVDRDAFKIVYVAPMKALVSEIVGKFSKRLQYLGVKVRELTGDMQLTRREIAETQMIVTTPEKWDVVTRRPTGDGELALSVRLLIIDEVHLLHEDRGAVIETIVARTQRLVESTQSMIRIVGLSATLPNYVDVADFLGVNRYRGLFYFGSSFRPVPLEQHFIGVRGKNGSALARSNLDRVVYEKVLALAEEGHPVMVFVHTRKDTVKTAQALLELGKDDGLHSLLTDDRDSTRFDRDIAQSRNRELRELFEHGIGIHHAGMLRSDRDLAEKTFAAGATRVLCCTATLAWGVNLPAYAVIIKGTDVYNAEAGRFTDLGILDVLQIFGRAGRPQFEDVGVGYICTANEKMSHYIEAITSSHPIESRFLQGIVDALNAEVALGSVSSIADGVSWLGFTYLYTRLNKAPLVYGIDLPDLVADPTLTVRREHWVAAAARVLVEHEMVVMDANGRLHPTAVGRIASRYYLHYKTVGIFQERLRNNLREADALDLMSRATDFSQIAMRDSEEQELDGLLDRIPCEVPGGSKTSQGKVNILLQAHVSNLYIDDFALVSDSRYVAQNAGRILLALFDLALDRGYATAAFSFLNLAKSVEHRLWPFDHPLRQVSTLNADVLHKVSQYTDELDMPQIRALPIHDLGELLHANDRIAHLVHDAAMRFPQLLLAVRVRPRPDAHVRLEIAVRRDFLWDERLHGGSMPIIVWVEDGAQRVVYADRITLRNTVQPPGDPNAPDWTLEVDVPCAPPAERPAAQESYSVAWSSLSWLSADGSVDVSLEDVWCPSPAPTTPLYNLPLLALESCMPTARAAAYARDGIVSWNAIQTQVFHTVAHTSGSVLLCAPLASGKRTVVEMALWRARKALVIVPDDVAARAYVGCLAAHAPQDVRVGRRDAEVIVTTPWSLPSDMPPLVVLLDLHRLDAAYELAVMQLVRQRPQRMIATSACIATAQSVAQWLNIPPRHTYTFAPGDHPYPATLALDTVDVAYSDALVRAFIKPAYDHIKAAGSDDGPALLFVSSRTQCMFAARELIARLATDPGGIPMLADPDSVAVRAHSPELGHLLRQGVGVWHPGFSASDRQLVEELCAAGIVRIVLCPRETMYTLPMRGHIVLVLGTQYMVHSREHRKAHVAEYPVCDLLQMHSLAVRPAATSRGQCVVLCQQTRAATLARHLRTPLALESSLEDGTALLDALCAEVRAKRIKSREEIVHWLGVSFLEKRITANPVHYDVACAAQQAPRADVAAALSARADALVLAGTGLGVLSEEKTLHLTRLGSMAPKRAIEQWSALAEHVRTWETLPEAVAKFVRSKSYTDEEAPVYEALQRSIPRPVLEAVGATGEVGVEQATALVLGSWLADTQRTHARTTDALVAAVGGASAAKIAEARDKMLLDLLTVQKESS</sequence>
<dbReference type="CDD" id="cd18795">
    <property type="entry name" value="SF2_C_Ski2"/>
    <property type="match status" value="1"/>
</dbReference>
<dbReference type="GO" id="GO:0003676">
    <property type="term" value="F:nucleic acid binding"/>
    <property type="evidence" value="ECO:0007669"/>
    <property type="project" value="InterPro"/>
</dbReference>
<dbReference type="Pfam" id="PF00270">
    <property type="entry name" value="DEAD"/>
    <property type="match status" value="1"/>
</dbReference>
<keyword evidence="1" id="KW-0547">Nucleotide-binding</keyword>
<keyword evidence="4" id="KW-0067">ATP-binding</keyword>
<feature type="domain" description="Helicase ATP-binding" evidence="5">
    <location>
        <begin position="1102"/>
        <end position="1237"/>
    </location>
</feature>
<dbReference type="Gene3D" id="1.10.3380.10">
    <property type="entry name" value="Sec63 N-terminal domain-like domain"/>
    <property type="match status" value="1"/>
</dbReference>
<dbReference type="Proteomes" id="UP001217754">
    <property type="component" value="Chromosome 1"/>
</dbReference>
<dbReference type="GO" id="GO:0016787">
    <property type="term" value="F:hydrolase activity"/>
    <property type="evidence" value="ECO:0007669"/>
    <property type="project" value="UniProtKB-KW"/>
</dbReference>
<dbReference type="InterPro" id="IPR027417">
    <property type="entry name" value="P-loop_NTPase"/>
</dbReference>
<dbReference type="Pfam" id="PF02889">
    <property type="entry name" value="Sec63"/>
    <property type="match status" value="1"/>
</dbReference>
<keyword evidence="8" id="KW-1185">Reference proteome</keyword>
<evidence type="ECO:0000256" key="2">
    <source>
        <dbReference type="ARBA" id="ARBA00022801"/>
    </source>
</evidence>
<dbReference type="InterPro" id="IPR036388">
    <property type="entry name" value="WH-like_DNA-bd_sf"/>
</dbReference>
<dbReference type="FunFam" id="1.10.10.10:FF:000024">
    <property type="entry name" value="U5 small nuclear ribonucleoprotein helicase"/>
    <property type="match status" value="1"/>
</dbReference>
<dbReference type="GO" id="GO:0003724">
    <property type="term" value="F:RNA helicase activity"/>
    <property type="evidence" value="ECO:0007669"/>
    <property type="project" value="UniProtKB-EC"/>
</dbReference>
<evidence type="ECO:0000256" key="3">
    <source>
        <dbReference type="ARBA" id="ARBA00022806"/>
    </source>
</evidence>
<dbReference type="RefSeq" id="XP_060120616.1">
    <property type="nucleotide sequence ID" value="XM_060264633.1"/>
</dbReference>
<dbReference type="PANTHER" id="PTHR47961">
    <property type="entry name" value="DNA POLYMERASE THETA, PUTATIVE (AFU_ORTHOLOGUE AFUA_1G05260)-RELATED"/>
    <property type="match status" value="1"/>
</dbReference>
<dbReference type="InterPro" id="IPR011545">
    <property type="entry name" value="DEAD/DEAH_box_helicase_dom"/>
</dbReference>
<dbReference type="SMART" id="SM00973">
    <property type="entry name" value="Sec63"/>
    <property type="match status" value="1"/>
</dbReference>
<organism evidence="7 8">
    <name type="scientific">Malassezia japonica</name>
    <dbReference type="NCBI Taxonomy" id="223818"/>
    <lineage>
        <taxon>Eukaryota</taxon>
        <taxon>Fungi</taxon>
        <taxon>Dikarya</taxon>
        <taxon>Basidiomycota</taxon>
        <taxon>Ustilaginomycotina</taxon>
        <taxon>Malasseziomycetes</taxon>
        <taxon>Malasseziales</taxon>
        <taxon>Malasseziaceae</taxon>
        <taxon>Malassezia</taxon>
    </lineage>
</organism>
<dbReference type="InterPro" id="IPR036390">
    <property type="entry name" value="WH_DNA-bd_sf"/>
</dbReference>
<dbReference type="Gene3D" id="1.10.10.10">
    <property type="entry name" value="Winged helix-like DNA-binding domain superfamily/Winged helix DNA-binding domain"/>
    <property type="match status" value="2"/>
</dbReference>
<feature type="domain" description="Helicase C-terminal" evidence="6">
    <location>
        <begin position="461"/>
        <end position="658"/>
    </location>
</feature>
<dbReference type="SUPFAM" id="SSF46785">
    <property type="entry name" value="Winged helix' DNA-binding domain"/>
    <property type="match status" value="1"/>
</dbReference>
<dbReference type="GO" id="GO:0005634">
    <property type="term" value="C:nucleus"/>
    <property type="evidence" value="ECO:0007669"/>
    <property type="project" value="TreeGrafter"/>
</dbReference>
<dbReference type="EC" id="3.6.4.13" evidence="7"/>
<accession>A0AAF0EYU4</accession>
<dbReference type="PANTHER" id="PTHR47961:SF13">
    <property type="entry name" value="ACTIVATING SIGNAL COINTEGRATOR 1 COMPLEX SUBUNIT 3"/>
    <property type="match status" value="1"/>
</dbReference>
<dbReference type="Gene3D" id="3.40.50.300">
    <property type="entry name" value="P-loop containing nucleotide triphosphate hydrolases"/>
    <property type="match status" value="4"/>
</dbReference>
<gene>
    <name evidence="7" type="primary">mug81</name>
    <name evidence="7" type="ORF">MJAP1_000666</name>
</gene>
<dbReference type="SUPFAM" id="SSF158702">
    <property type="entry name" value="Sec63 N-terminal domain-like"/>
    <property type="match status" value="1"/>
</dbReference>
<keyword evidence="3 7" id="KW-0347">Helicase</keyword>
<dbReference type="Pfam" id="PF23445">
    <property type="entry name" value="WHD_SNRNP200"/>
    <property type="match status" value="1"/>
</dbReference>
<dbReference type="FunFam" id="3.40.50.300:FF:000102">
    <property type="entry name" value="RNA helicase, activating signal cointegrator 1"/>
    <property type="match status" value="1"/>
</dbReference>
<dbReference type="Pfam" id="PF00271">
    <property type="entry name" value="Helicase_C"/>
    <property type="match status" value="1"/>
</dbReference>
<dbReference type="GeneID" id="85224315"/>
<dbReference type="InterPro" id="IPR057842">
    <property type="entry name" value="WH_MER3"/>
</dbReference>
<dbReference type="PROSITE" id="PS51194">
    <property type="entry name" value="HELICASE_CTER"/>
    <property type="match status" value="1"/>
</dbReference>
<dbReference type="InterPro" id="IPR050474">
    <property type="entry name" value="Hel308_SKI2-like"/>
</dbReference>
<evidence type="ECO:0000256" key="1">
    <source>
        <dbReference type="ARBA" id="ARBA00022741"/>
    </source>
</evidence>
<evidence type="ECO:0000313" key="7">
    <source>
        <dbReference type="EMBL" id="WFD37719.1"/>
    </source>
</evidence>
<keyword evidence="2 7" id="KW-0378">Hydrolase</keyword>
<dbReference type="InterPro" id="IPR035892">
    <property type="entry name" value="C2_domain_sf"/>
</dbReference>
<evidence type="ECO:0000259" key="6">
    <source>
        <dbReference type="PROSITE" id="PS51194"/>
    </source>
</evidence>
<dbReference type="InterPro" id="IPR001650">
    <property type="entry name" value="Helicase_C-like"/>
</dbReference>
<evidence type="ECO:0000313" key="8">
    <source>
        <dbReference type="Proteomes" id="UP001217754"/>
    </source>
</evidence>
<feature type="domain" description="Helicase ATP-binding" evidence="5">
    <location>
        <begin position="239"/>
        <end position="426"/>
    </location>
</feature>
<protein>
    <submittedName>
        <fullName evidence="7">RNA helicase</fullName>
        <ecNumber evidence="7">3.6.4.13</ecNumber>
    </submittedName>
</protein>
<dbReference type="CDD" id="cd18020">
    <property type="entry name" value="DEXHc_ASCC3_1"/>
    <property type="match status" value="1"/>
</dbReference>
<evidence type="ECO:0000259" key="5">
    <source>
        <dbReference type="PROSITE" id="PS51192"/>
    </source>
</evidence>
<name>A0AAF0EYU4_9BASI</name>
<dbReference type="InterPro" id="IPR004179">
    <property type="entry name" value="Sec63-dom"/>
</dbReference>
<dbReference type="InterPro" id="IPR014001">
    <property type="entry name" value="Helicase_ATP-bd"/>
</dbReference>
<evidence type="ECO:0000256" key="4">
    <source>
        <dbReference type="ARBA" id="ARBA00022840"/>
    </source>
</evidence>
<proteinExistence type="predicted"/>